<feature type="transmembrane region" description="Helical" evidence="7">
    <location>
        <begin position="632"/>
        <end position="653"/>
    </location>
</feature>
<reference evidence="10 11" key="1">
    <citation type="submission" date="2018-12" db="EMBL/GenBank/DDBJ databases">
        <title>Draft genome sequence of Embleya hyalina NBRC 13850T.</title>
        <authorList>
            <person name="Komaki H."/>
            <person name="Hosoyama A."/>
            <person name="Kimura A."/>
            <person name="Ichikawa N."/>
            <person name="Tamura T."/>
        </authorList>
    </citation>
    <scope>NUCLEOTIDE SEQUENCE [LARGE SCALE GENOMIC DNA]</scope>
    <source>
        <strain evidence="10 11">NBRC 13850</strain>
    </source>
</reference>
<sequence>MASLLYRLGRLSFRQRRYFALVWIVLLAAGAFAAATAPAAEDDGFSMPGTESQRAFDLMDERFPGGNAEGADARIVFAAPDGRKVTAGDSRAAVDRVVEAVARGPQVKEVLNPFTQDDNTVSKDGTTAYATVTYNAVSDDLTEATKKSLMDAVQDGRDAGLTVEVGGSAVDAGPELGGVTELIGIGVAAVVLLLTFRALVAAGLPLITALVGLAAGICAIIAAGMSTTTITLALMLGLAVGIDYALFIVSRYRAERAEGHTAEEAAGLAVGTAGSAVVFAGATVVIALAGLSVAGVPMLTDMGLAAAGTVVVAVLVALTLLPALLGFFPRAVLPRAHRAPGRPTPPAKEPAGSRWARFVIRRPLAMLLLGVAGLGVVAVPALDLQLTLPGDEAQPTSTTQRRAYDALADGFGAGFNGPLTVVVDAKDAADPKTVVTRATEILTATDGVVDVSPAVFNEAGDTAVVTAVPGTGPSATATKDLVKAIRAQANELESDAGASMLVTGRTAMNIDVSNKVTAALIPYLAVVVGLAVVLLMVVFRSVLVPLKAALGFLLSVAASFGVIVAVFQWGWLSGPLGVAQTGPVMSMMPIFLIGVVFGLAMDYEVFLVTRVREAFVRGEHPSQAVVTGFRHSARVVVAAAVIMIAVFAGFIGMTDSMIKMLGLGLASAVFFDAFIVRMTMVPAALALLGRTAWWLPRPLARVLPDMDVEGEKLTRRLTLDIALPAQATHREESVNT</sequence>
<keyword evidence="8" id="KW-0732">Signal</keyword>
<evidence type="ECO:0000256" key="7">
    <source>
        <dbReference type="SAM" id="Phobius"/>
    </source>
</evidence>
<feature type="transmembrane region" description="Helical" evidence="7">
    <location>
        <begin position="207"/>
        <end position="226"/>
    </location>
</feature>
<feature type="transmembrane region" description="Helical" evidence="7">
    <location>
        <begin position="182"/>
        <end position="200"/>
    </location>
</feature>
<feature type="transmembrane region" description="Helical" evidence="7">
    <location>
        <begin position="364"/>
        <end position="382"/>
    </location>
</feature>
<evidence type="ECO:0000259" key="9">
    <source>
        <dbReference type="PROSITE" id="PS50156"/>
    </source>
</evidence>
<evidence type="ECO:0000256" key="8">
    <source>
        <dbReference type="SAM" id="SignalP"/>
    </source>
</evidence>
<keyword evidence="5 7" id="KW-1133">Transmembrane helix</keyword>
<dbReference type="InterPro" id="IPR004869">
    <property type="entry name" value="MMPL_dom"/>
</dbReference>
<feature type="domain" description="SSD" evidence="9">
    <location>
        <begin position="199"/>
        <end position="327"/>
    </location>
</feature>
<evidence type="ECO:0000313" key="10">
    <source>
        <dbReference type="EMBL" id="GCD97797.1"/>
    </source>
</evidence>
<dbReference type="PANTHER" id="PTHR33406">
    <property type="entry name" value="MEMBRANE PROTEIN MJ1562-RELATED"/>
    <property type="match status" value="1"/>
</dbReference>
<dbReference type="Proteomes" id="UP000286931">
    <property type="component" value="Unassembled WGS sequence"/>
</dbReference>
<feature type="transmembrane region" description="Helical" evidence="7">
    <location>
        <begin position="266"/>
        <end position="291"/>
    </location>
</feature>
<dbReference type="InterPro" id="IPR050545">
    <property type="entry name" value="Mycobact_MmpL"/>
</dbReference>
<comment type="caution">
    <text evidence="10">The sequence shown here is derived from an EMBL/GenBank/DDBJ whole genome shotgun (WGS) entry which is preliminary data.</text>
</comment>
<keyword evidence="3" id="KW-1003">Cell membrane</keyword>
<feature type="chain" id="PRO_5038881021" evidence="8">
    <location>
        <begin position="34"/>
        <end position="736"/>
    </location>
</feature>
<evidence type="ECO:0000256" key="1">
    <source>
        <dbReference type="ARBA" id="ARBA00004651"/>
    </source>
</evidence>
<evidence type="ECO:0000256" key="6">
    <source>
        <dbReference type="ARBA" id="ARBA00023136"/>
    </source>
</evidence>
<keyword evidence="4 7" id="KW-0812">Transmembrane</keyword>
<comment type="similarity">
    <text evidence="2">Belongs to the resistance-nodulation-cell division (RND) (TC 2.A.6) family. MmpL subfamily.</text>
</comment>
<evidence type="ECO:0000313" key="11">
    <source>
        <dbReference type="Proteomes" id="UP000286931"/>
    </source>
</evidence>
<protein>
    <submittedName>
        <fullName evidence="10">Membrane protein</fullName>
    </submittedName>
</protein>
<comment type="subcellular location">
    <subcellularLocation>
        <location evidence="1">Cell membrane</location>
        <topology evidence="1">Multi-pass membrane protein</topology>
    </subcellularLocation>
</comment>
<dbReference type="AlphaFoldDB" id="A0A401YT50"/>
<feature type="signal peptide" evidence="8">
    <location>
        <begin position="1"/>
        <end position="33"/>
    </location>
</feature>
<dbReference type="Pfam" id="PF03176">
    <property type="entry name" value="MMPL"/>
    <property type="match status" value="2"/>
</dbReference>
<keyword evidence="6 7" id="KW-0472">Membrane</keyword>
<feature type="transmembrane region" description="Helical" evidence="7">
    <location>
        <begin position="520"/>
        <end position="539"/>
    </location>
</feature>
<feature type="transmembrane region" description="Helical" evidence="7">
    <location>
        <begin position="303"/>
        <end position="328"/>
    </location>
</feature>
<gene>
    <name evidence="10" type="ORF">EHYA_05493</name>
</gene>
<dbReference type="Gene3D" id="1.20.1640.10">
    <property type="entry name" value="Multidrug efflux transporter AcrB transmembrane domain"/>
    <property type="match status" value="2"/>
</dbReference>
<dbReference type="GO" id="GO:0005886">
    <property type="term" value="C:plasma membrane"/>
    <property type="evidence" value="ECO:0007669"/>
    <property type="project" value="UniProtKB-SubCell"/>
</dbReference>
<proteinExistence type="inferred from homology"/>
<dbReference type="EMBL" id="BIFH01000025">
    <property type="protein sequence ID" value="GCD97797.1"/>
    <property type="molecule type" value="Genomic_DNA"/>
</dbReference>
<dbReference type="PROSITE" id="PS50156">
    <property type="entry name" value="SSD"/>
    <property type="match status" value="1"/>
</dbReference>
<evidence type="ECO:0000256" key="2">
    <source>
        <dbReference type="ARBA" id="ARBA00010157"/>
    </source>
</evidence>
<dbReference type="OrthoDB" id="7051771at2"/>
<feature type="transmembrane region" description="Helical" evidence="7">
    <location>
        <begin position="551"/>
        <end position="570"/>
    </location>
</feature>
<evidence type="ECO:0000256" key="4">
    <source>
        <dbReference type="ARBA" id="ARBA00022692"/>
    </source>
</evidence>
<dbReference type="SUPFAM" id="SSF82866">
    <property type="entry name" value="Multidrug efflux transporter AcrB transmembrane domain"/>
    <property type="match status" value="2"/>
</dbReference>
<dbReference type="InterPro" id="IPR000731">
    <property type="entry name" value="SSD"/>
</dbReference>
<organism evidence="10 11">
    <name type="scientific">Embleya hyalina</name>
    <dbReference type="NCBI Taxonomy" id="516124"/>
    <lineage>
        <taxon>Bacteria</taxon>
        <taxon>Bacillati</taxon>
        <taxon>Actinomycetota</taxon>
        <taxon>Actinomycetes</taxon>
        <taxon>Kitasatosporales</taxon>
        <taxon>Streptomycetaceae</taxon>
        <taxon>Embleya</taxon>
    </lineage>
</organism>
<evidence type="ECO:0000256" key="5">
    <source>
        <dbReference type="ARBA" id="ARBA00022989"/>
    </source>
</evidence>
<feature type="transmembrane region" description="Helical" evidence="7">
    <location>
        <begin position="665"/>
        <end position="688"/>
    </location>
</feature>
<name>A0A401YT50_9ACTN</name>
<evidence type="ECO:0000256" key="3">
    <source>
        <dbReference type="ARBA" id="ARBA00022475"/>
    </source>
</evidence>
<accession>A0A401YT50</accession>
<feature type="transmembrane region" description="Helical" evidence="7">
    <location>
        <begin position="232"/>
        <end position="254"/>
    </location>
</feature>
<dbReference type="RefSeq" id="WP_126639747.1">
    <property type="nucleotide sequence ID" value="NZ_BIFH01000025.1"/>
</dbReference>
<keyword evidence="11" id="KW-1185">Reference proteome</keyword>
<feature type="transmembrane region" description="Helical" evidence="7">
    <location>
        <begin position="590"/>
        <end position="611"/>
    </location>
</feature>
<dbReference type="PANTHER" id="PTHR33406:SF11">
    <property type="entry name" value="MEMBRANE PROTEIN SCO6666-RELATED"/>
    <property type="match status" value="1"/>
</dbReference>